<dbReference type="EMBL" id="CP030850">
    <property type="protein sequence ID" value="AXE16766.1"/>
    <property type="molecule type" value="Genomic_DNA"/>
</dbReference>
<keyword evidence="3" id="KW-1185">Reference proteome</keyword>
<accession>A0A344TDP5</accession>
<dbReference type="Proteomes" id="UP000251993">
    <property type="component" value="Chromosome"/>
</dbReference>
<dbReference type="SUPFAM" id="SSF159888">
    <property type="entry name" value="YdhG-like"/>
    <property type="match status" value="1"/>
</dbReference>
<evidence type="ECO:0000259" key="1">
    <source>
        <dbReference type="Pfam" id="PF08818"/>
    </source>
</evidence>
<dbReference type="KEGG" id="run:DR864_02970"/>
<protein>
    <submittedName>
        <fullName evidence="2">DUF1801 domain-containing protein</fullName>
    </submittedName>
</protein>
<name>A0A344TDP5_9BACT</name>
<feature type="domain" description="YdhG-like" evidence="1">
    <location>
        <begin position="27"/>
        <end position="118"/>
    </location>
</feature>
<evidence type="ECO:0000313" key="3">
    <source>
        <dbReference type="Proteomes" id="UP000251993"/>
    </source>
</evidence>
<dbReference type="OrthoDB" id="9811812at2"/>
<gene>
    <name evidence="2" type="ORF">DR864_02970</name>
</gene>
<proteinExistence type="predicted"/>
<reference evidence="2 3" key="1">
    <citation type="submission" date="2018-07" db="EMBL/GenBank/DDBJ databases">
        <title>Genome sequencing of Runella.</title>
        <authorList>
            <person name="Baek M.-G."/>
            <person name="Yi H."/>
        </authorList>
    </citation>
    <scope>NUCLEOTIDE SEQUENCE [LARGE SCALE GENOMIC DNA]</scope>
    <source>
        <strain evidence="2 3">HYN0085</strain>
    </source>
</reference>
<organism evidence="2 3">
    <name type="scientific">Runella rosea</name>
    <dbReference type="NCBI Taxonomy" id="2259595"/>
    <lineage>
        <taxon>Bacteria</taxon>
        <taxon>Pseudomonadati</taxon>
        <taxon>Bacteroidota</taxon>
        <taxon>Cytophagia</taxon>
        <taxon>Cytophagales</taxon>
        <taxon>Spirosomataceae</taxon>
        <taxon>Runella</taxon>
    </lineage>
</organism>
<sequence>MPKPITPQKTDDEKVSEYMQLLEHPLKAEINALRAIIMAAHPALRERIKWNAPSYYAGVDLVTFNLRMTSKVHLVFHHAAIVNISSALLEGDYKDRRMMYFENMTEVETHRAELQRILVELVTAAAA</sequence>
<dbReference type="AlphaFoldDB" id="A0A344TDP5"/>
<evidence type="ECO:0000313" key="2">
    <source>
        <dbReference type="EMBL" id="AXE16766.1"/>
    </source>
</evidence>
<dbReference type="InterPro" id="IPR014922">
    <property type="entry name" value="YdhG-like"/>
</dbReference>
<dbReference type="Gene3D" id="3.90.1150.200">
    <property type="match status" value="1"/>
</dbReference>
<dbReference type="RefSeq" id="WP_114065553.1">
    <property type="nucleotide sequence ID" value="NZ_CP030850.1"/>
</dbReference>
<dbReference type="Pfam" id="PF08818">
    <property type="entry name" value="DUF1801"/>
    <property type="match status" value="1"/>
</dbReference>